<dbReference type="PANTHER" id="PTHR21098:SF12">
    <property type="entry name" value="RIBOFLAVIN SYNTHASE"/>
    <property type="match status" value="1"/>
</dbReference>
<accession>A0A916WAC3</accession>
<dbReference type="NCBIfam" id="TIGR00187">
    <property type="entry name" value="ribE"/>
    <property type="match status" value="1"/>
</dbReference>
<dbReference type="InterPro" id="IPR026017">
    <property type="entry name" value="Lumazine-bd_dom"/>
</dbReference>
<comment type="catalytic activity">
    <reaction evidence="1">
        <text>2 6,7-dimethyl-8-(1-D-ribityl)lumazine + H(+) = 5-amino-6-(D-ribitylamino)uracil + riboflavin</text>
        <dbReference type="Rhea" id="RHEA:20772"/>
        <dbReference type="ChEBI" id="CHEBI:15378"/>
        <dbReference type="ChEBI" id="CHEBI:15934"/>
        <dbReference type="ChEBI" id="CHEBI:57986"/>
        <dbReference type="ChEBI" id="CHEBI:58201"/>
        <dbReference type="EC" id="2.5.1.9"/>
    </reaction>
</comment>
<dbReference type="GO" id="GO:0004746">
    <property type="term" value="F:riboflavin synthase activity"/>
    <property type="evidence" value="ECO:0007669"/>
    <property type="project" value="UniProtKB-UniRule"/>
</dbReference>
<feature type="binding site" evidence="11">
    <location>
        <begin position="4"/>
        <end position="6"/>
    </location>
    <ligand>
        <name>2,4-dihydroxypteridine</name>
        <dbReference type="ChEBI" id="CHEBI:16489"/>
        <label>1</label>
    </ligand>
</feature>
<evidence type="ECO:0000256" key="12">
    <source>
        <dbReference type="PROSITE-ProRule" id="PRU00524"/>
    </source>
</evidence>
<proteinExistence type="predicted"/>
<dbReference type="Pfam" id="PF00677">
    <property type="entry name" value="Lum_binding"/>
    <property type="match status" value="2"/>
</dbReference>
<dbReference type="FunFam" id="2.40.30.20:FF:000004">
    <property type="entry name" value="Riboflavin synthase, alpha subunit"/>
    <property type="match status" value="1"/>
</dbReference>
<organism evidence="14 15">
    <name type="scientific">Nitratireductor aestuarii</name>
    <dbReference type="NCBI Taxonomy" id="1735103"/>
    <lineage>
        <taxon>Bacteria</taxon>
        <taxon>Pseudomonadati</taxon>
        <taxon>Pseudomonadota</taxon>
        <taxon>Alphaproteobacteria</taxon>
        <taxon>Hyphomicrobiales</taxon>
        <taxon>Phyllobacteriaceae</taxon>
        <taxon>Nitratireductor</taxon>
    </lineage>
</organism>
<keyword evidence="15" id="KW-1185">Reference proteome</keyword>
<dbReference type="PROSITE" id="PS51177">
    <property type="entry name" value="LUMAZINE_BIND"/>
    <property type="match status" value="2"/>
</dbReference>
<keyword evidence="7" id="KW-0686">Riboflavin biosynthesis</keyword>
<dbReference type="FunFam" id="2.40.30.20:FF:000003">
    <property type="entry name" value="Riboflavin synthase, alpha subunit"/>
    <property type="match status" value="1"/>
</dbReference>
<dbReference type="GO" id="GO:0009231">
    <property type="term" value="P:riboflavin biosynthetic process"/>
    <property type="evidence" value="ECO:0007669"/>
    <property type="project" value="UniProtKB-KW"/>
</dbReference>
<reference evidence="14" key="1">
    <citation type="journal article" date="2014" name="Int. J. Syst. Evol. Microbiol.">
        <title>Complete genome sequence of Corynebacterium casei LMG S-19264T (=DSM 44701T), isolated from a smear-ripened cheese.</title>
        <authorList>
            <consortium name="US DOE Joint Genome Institute (JGI-PGF)"/>
            <person name="Walter F."/>
            <person name="Albersmeier A."/>
            <person name="Kalinowski J."/>
            <person name="Ruckert C."/>
        </authorList>
    </citation>
    <scope>NUCLEOTIDE SEQUENCE</scope>
    <source>
        <strain evidence="14">CGMCC 1.15320</strain>
    </source>
</reference>
<evidence type="ECO:0000256" key="8">
    <source>
        <dbReference type="ARBA" id="ARBA00022679"/>
    </source>
</evidence>
<evidence type="ECO:0000256" key="7">
    <source>
        <dbReference type="ARBA" id="ARBA00022619"/>
    </source>
</evidence>
<feature type="binding site" evidence="11">
    <location>
        <begin position="66"/>
        <end position="68"/>
    </location>
    <ligand>
        <name>2,4-dihydroxypteridine</name>
        <dbReference type="ChEBI" id="CHEBI:16489"/>
        <label>2</label>
        <note>ligand shared between two trimeric partners</note>
    </ligand>
</feature>
<reference evidence="14" key="2">
    <citation type="submission" date="2020-09" db="EMBL/GenBank/DDBJ databases">
        <authorList>
            <person name="Sun Q."/>
            <person name="Zhou Y."/>
        </authorList>
    </citation>
    <scope>NUCLEOTIDE SEQUENCE</scope>
    <source>
        <strain evidence="14">CGMCC 1.15320</strain>
    </source>
</reference>
<evidence type="ECO:0000256" key="6">
    <source>
        <dbReference type="ARBA" id="ARBA00013950"/>
    </source>
</evidence>
<dbReference type="Gene3D" id="2.40.30.20">
    <property type="match status" value="2"/>
</dbReference>
<comment type="pathway">
    <text evidence="3">Cofactor biosynthesis; riboflavin biosynthesis; riboflavin from 2-hydroxy-3-oxobutyl phosphate and 5-amino-6-(D-ribitylamino)uracil: step 2/2.</text>
</comment>
<dbReference type="AlphaFoldDB" id="A0A916WAC3"/>
<keyword evidence="8" id="KW-0808">Transferase</keyword>
<dbReference type="RefSeq" id="WP_188722790.1">
    <property type="nucleotide sequence ID" value="NZ_BMIF01000018.1"/>
</dbReference>
<dbReference type="InterPro" id="IPR001783">
    <property type="entry name" value="Lumazine-bd"/>
</dbReference>
<feature type="binding site" evidence="11">
    <location>
        <begin position="47"/>
        <end position="49"/>
    </location>
    <ligand>
        <name>2,4-dihydroxypteridine</name>
        <dbReference type="ChEBI" id="CHEBI:16489"/>
        <label>2</label>
        <note>ligand shared between two trimeric partners</note>
    </ligand>
</feature>
<dbReference type="EMBL" id="BMIF01000018">
    <property type="protein sequence ID" value="GGA80910.1"/>
    <property type="molecule type" value="Genomic_DNA"/>
</dbReference>
<name>A0A916WAC3_9HYPH</name>
<dbReference type="EC" id="2.5.1.9" evidence="5 10"/>
<feature type="repeat" description="Lumazine-binding" evidence="12">
    <location>
        <begin position="1"/>
        <end position="101"/>
    </location>
</feature>
<keyword evidence="9" id="KW-0677">Repeat</keyword>
<dbReference type="InterPro" id="IPR023366">
    <property type="entry name" value="ATP_synth_asu-like_sf"/>
</dbReference>
<protein>
    <recommendedName>
        <fullName evidence="6 10">Riboflavin synthase</fullName>
        <ecNumber evidence="5 10">2.5.1.9</ecNumber>
    </recommendedName>
</protein>
<dbReference type="SUPFAM" id="SSF63380">
    <property type="entry name" value="Riboflavin synthase domain-like"/>
    <property type="match status" value="2"/>
</dbReference>
<evidence type="ECO:0000256" key="5">
    <source>
        <dbReference type="ARBA" id="ARBA00012827"/>
    </source>
</evidence>
<feature type="domain" description="Lumazine-binding" evidence="13">
    <location>
        <begin position="1"/>
        <end position="101"/>
    </location>
</feature>
<feature type="binding site" evidence="11">
    <location>
        <begin position="163"/>
        <end position="168"/>
    </location>
    <ligand>
        <name>2,4-dihydroxypteridine</name>
        <dbReference type="ChEBI" id="CHEBI:16489"/>
        <label>1</label>
    </ligand>
</feature>
<feature type="repeat" description="Lumazine-binding" evidence="12">
    <location>
        <begin position="102"/>
        <end position="198"/>
    </location>
</feature>
<dbReference type="NCBIfam" id="NF006767">
    <property type="entry name" value="PRK09289.1"/>
    <property type="match status" value="1"/>
</dbReference>
<evidence type="ECO:0000256" key="11">
    <source>
        <dbReference type="PIRSR" id="PIRSR000498-1"/>
    </source>
</evidence>
<evidence type="ECO:0000256" key="9">
    <source>
        <dbReference type="ARBA" id="ARBA00022737"/>
    </source>
</evidence>
<dbReference type="InterPro" id="IPR017938">
    <property type="entry name" value="Riboflavin_synthase-like_b-brl"/>
</dbReference>
<evidence type="ECO:0000256" key="10">
    <source>
        <dbReference type="NCBIfam" id="TIGR00187"/>
    </source>
</evidence>
<evidence type="ECO:0000313" key="14">
    <source>
        <dbReference type="EMBL" id="GGA80910.1"/>
    </source>
</evidence>
<comment type="function">
    <text evidence="2">Catalyzes the dismutation of two molecules of 6,7-dimethyl-8-ribityllumazine, resulting in the formation of riboflavin and 5-amino-6-(D-ribitylamino)uracil.</text>
</comment>
<feature type="domain" description="Lumazine-binding" evidence="13">
    <location>
        <begin position="102"/>
        <end position="198"/>
    </location>
</feature>
<comment type="caution">
    <text evidence="14">The sequence shown here is derived from an EMBL/GenBank/DDBJ whole genome shotgun (WGS) entry which is preliminary data.</text>
</comment>
<evidence type="ECO:0000256" key="2">
    <source>
        <dbReference type="ARBA" id="ARBA00002803"/>
    </source>
</evidence>
<sequence>MFTGIVTDIGQVESIQPLDQGIRLRIGTNYDPATIDIGASIACSGVCLTVVTLPETASNQRWFEVEAWEEALRLTTAGSWKEGTKINLERALKVGDELGGHIVSGHVDGQAIIRERKDEGDAVRFVLEAPVELAKFIAPKGSVALDGTSLTVNRVEGNRFDVLIIHHTLTVTTWGQRQVGDAVNLEVDTMARYAARLVEAEREARAAG</sequence>
<dbReference type="CDD" id="cd00402">
    <property type="entry name" value="Riboflavin_synthase_like"/>
    <property type="match status" value="1"/>
</dbReference>
<comment type="subunit">
    <text evidence="4">Homotrimer.</text>
</comment>
<evidence type="ECO:0000313" key="15">
    <source>
        <dbReference type="Proteomes" id="UP000636264"/>
    </source>
</evidence>
<dbReference type="Proteomes" id="UP000636264">
    <property type="component" value="Unassembled WGS sequence"/>
</dbReference>
<dbReference type="PANTHER" id="PTHR21098">
    <property type="entry name" value="RIBOFLAVIN SYNTHASE ALPHA CHAIN"/>
    <property type="match status" value="1"/>
</dbReference>
<feature type="binding site" evidence="11">
    <location>
        <begin position="149"/>
        <end position="151"/>
    </location>
    <ligand>
        <name>2,4-dihydroxypteridine</name>
        <dbReference type="ChEBI" id="CHEBI:16489"/>
        <label>1</label>
    </ligand>
</feature>
<evidence type="ECO:0000256" key="3">
    <source>
        <dbReference type="ARBA" id="ARBA00004887"/>
    </source>
</evidence>
<evidence type="ECO:0000256" key="1">
    <source>
        <dbReference type="ARBA" id="ARBA00000968"/>
    </source>
</evidence>
<feature type="binding site" description="in other chain" evidence="11">
    <location>
        <position position="140"/>
    </location>
    <ligand>
        <name>2,4-dihydroxypteridine</name>
        <dbReference type="ChEBI" id="CHEBI:16489"/>
        <label>2</label>
        <note>ligand shared between two trimeric partners</note>
    </ligand>
</feature>
<dbReference type="PIRSF" id="PIRSF000498">
    <property type="entry name" value="Riboflavin_syn_A"/>
    <property type="match status" value="1"/>
</dbReference>
<gene>
    <name evidence="14" type="ORF">GCM10011385_38940</name>
</gene>
<evidence type="ECO:0000259" key="13">
    <source>
        <dbReference type="PROSITE" id="PS51177"/>
    </source>
</evidence>
<feature type="binding site" evidence="11">
    <location>
        <begin position="105"/>
        <end position="107"/>
    </location>
    <ligand>
        <name>2,4-dihydroxypteridine</name>
        <dbReference type="ChEBI" id="CHEBI:16489"/>
        <label>2</label>
        <note>ligand shared between two trimeric partners</note>
    </ligand>
</feature>
<evidence type="ECO:0000256" key="4">
    <source>
        <dbReference type="ARBA" id="ARBA00011233"/>
    </source>
</evidence>